<evidence type="ECO:0000256" key="2">
    <source>
        <dbReference type="SAM" id="SignalP"/>
    </source>
</evidence>
<feature type="region of interest" description="Disordered" evidence="1">
    <location>
        <begin position="29"/>
        <end position="49"/>
    </location>
</feature>
<gene>
    <name evidence="3" type="ORF">GIW56_10440</name>
</gene>
<comment type="caution">
    <text evidence="3">The sequence shown here is derived from an EMBL/GenBank/DDBJ whole genome shotgun (WGS) entry which is preliminary data.</text>
</comment>
<dbReference type="RefSeq" id="WP_236309570.1">
    <property type="nucleotide sequence ID" value="NZ_WKED01000014.1"/>
</dbReference>
<dbReference type="EMBL" id="WKED01000014">
    <property type="protein sequence ID" value="MCF5107260.1"/>
    <property type="molecule type" value="Genomic_DNA"/>
</dbReference>
<proteinExistence type="predicted"/>
<reference evidence="3 4" key="1">
    <citation type="submission" date="2019-11" db="EMBL/GenBank/DDBJ databases">
        <title>Epiphytic Pseudomonas syringae from cherry orchards.</title>
        <authorList>
            <person name="Hulin M.T."/>
        </authorList>
    </citation>
    <scope>NUCLEOTIDE SEQUENCE [LARGE SCALE GENOMIC DNA]</scope>
    <source>
        <strain evidence="3 4">PA-6-5B</strain>
    </source>
</reference>
<feature type="chain" id="PRO_5045877435" evidence="2">
    <location>
        <begin position="23"/>
        <end position="49"/>
    </location>
</feature>
<evidence type="ECO:0000313" key="4">
    <source>
        <dbReference type="Proteomes" id="UP000814003"/>
    </source>
</evidence>
<name>A0ABS9F4G6_9PSED</name>
<keyword evidence="2" id="KW-0732">Signal</keyword>
<sequence length="49" mass="5104">MKTSIKGVLAAVALSFSGWALAETEFPLPPGFKSEYKEGRSQGASATVS</sequence>
<protein>
    <submittedName>
        <fullName evidence="3">Uncharacterized protein</fullName>
    </submittedName>
</protein>
<dbReference type="Proteomes" id="UP000814003">
    <property type="component" value="Unassembled WGS sequence"/>
</dbReference>
<evidence type="ECO:0000313" key="3">
    <source>
        <dbReference type="EMBL" id="MCF5107260.1"/>
    </source>
</evidence>
<feature type="signal peptide" evidence="2">
    <location>
        <begin position="1"/>
        <end position="22"/>
    </location>
</feature>
<keyword evidence="4" id="KW-1185">Reference proteome</keyword>
<evidence type="ECO:0000256" key="1">
    <source>
        <dbReference type="SAM" id="MobiDB-lite"/>
    </source>
</evidence>
<accession>A0ABS9F4G6</accession>
<organism evidence="3 4">
    <name type="scientific">Pseudomonas gessardii</name>
    <dbReference type="NCBI Taxonomy" id="78544"/>
    <lineage>
        <taxon>Bacteria</taxon>
        <taxon>Pseudomonadati</taxon>
        <taxon>Pseudomonadota</taxon>
        <taxon>Gammaproteobacteria</taxon>
        <taxon>Pseudomonadales</taxon>
        <taxon>Pseudomonadaceae</taxon>
        <taxon>Pseudomonas</taxon>
    </lineage>
</organism>